<dbReference type="OrthoDB" id="8193702at2"/>
<proteinExistence type="predicted"/>
<reference evidence="2 3" key="1">
    <citation type="journal article" date="2014" name="Front. Genet.">
        <title>Genome and metabolic network of "Candidatus Phaeomarinobacter ectocarpi" Ec32, a new candidate genus of Alphaproteobacteria frequently associated with brown algae.</title>
        <authorList>
            <person name="Dittami S.M."/>
            <person name="Barbeyron T."/>
            <person name="Boyen C."/>
            <person name="Cambefort J."/>
            <person name="Collet G."/>
            <person name="Delage L."/>
            <person name="Gobet A."/>
            <person name="Groisillier A."/>
            <person name="Leblanc C."/>
            <person name="Michel G."/>
            <person name="Scornet D."/>
            <person name="Siegel A."/>
            <person name="Tapia J.E."/>
            <person name="Tonon T."/>
        </authorList>
    </citation>
    <scope>NUCLEOTIDE SEQUENCE [LARGE SCALE GENOMIC DNA]</scope>
    <source>
        <strain evidence="2 3">Ec32</strain>
    </source>
</reference>
<dbReference type="EMBL" id="HG966617">
    <property type="protein sequence ID" value="CDO61323.1"/>
    <property type="molecule type" value="Genomic_DNA"/>
</dbReference>
<dbReference type="InterPro" id="IPR038740">
    <property type="entry name" value="BioF2-like_GNAT_dom"/>
</dbReference>
<evidence type="ECO:0000259" key="1">
    <source>
        <dbReference type="Pfam" id="PF13480"/>
    </source>
</evidence>
<name>X5MB80_9HYPH</name>
<sequence>MNASAALKHEELLNNQQFVDPIGADDMVFSTTSDIASLQRIWRNLEQRSAAHVFQTWAWVSNWHSHIGQARGITPHIIMASSPDGTLRALLPMGIETRAGLRTLVWLGDEHADFKGPVIDKSLLAGLTTDATKKLFDKAFRLTRGIDAVKLVDMPTLLNDALHPLLVYPSQLAPAGSHSLTINETFDALYKARRGSSSRKKLRQRSRRLAEAAGPTKFKVARTPQARSEAISVLIEQKRARLAEMGAGDIFASSNVRAFYRTLAEQHPEICQLSTFQAGDDIVAANWGLTWGSRYYYVLSTMTDGEYRTYSPGQLHLNELIEWSTIRGFDVFDFTVGDEDYKDDWCDTSTDLFDVYIGLTIKGRALAWGQAKTRAAKRFIKQSPRLWSVAKRLRKRLYDYRTHTA</sequence>
<organism evidence="2 3">
    <name type="scientific">Candidatus Phaeomarinibacter ectocarpi</name>
    <dbReference type="NCBI Taxonomy" id="1458461"/>
    <lineage>
        <taxon>Bacteria</taxon>
        <taxon>Pseudomonadati</taxon>
        <taxon>Pseudomonadota</taxon>
        <taxon>Alphaproteobacteria</taxon>
        <taxon>Hyphomicrobiales</taxon>
        <taxon>Parvibaculaceae</taxon>
        <taxon>Candidatus Phaeomarinibacter</taxon>
    </lineage>
</organism>
<keyword evidence="3" id="KW-1185">Reference proteome</keyword>
<dbReference type="RefSeq" id="WP_043949148.1">
    <property type="nucleotide sequence ID" value="NZ_HG966617.1"/>
</dbReference>
<dbReference type="InterPro" id="IPR016181">
    <property type="entry name" value="Acyl_CoA_acyltransferase"/>
</dbReference>
<dbReference type="SUPFAM" id="SSF55729">
    <property type="entry name" value="Acyl-CoA N-acyltransferases (Nat)"/>
    <property type="match status" value="1"/>
</dbReference>
<dbReference type="Proteomes" id="UP000032160">
    <property type="component" value="Chromosome I"/>
</dbReference>
<dbReference type="KEGG" id="pect:BN1012_Phect3111"/>
<dbReference type="STRING" id="1458461.BN1012_Phect3111"/>
<dbReference type="Pfam" id="PF13480">
    <property type="entry name" value="Acetyltransf_6"/>
    <property type="match status" value="1"/>
</dbReference>
<dbReference type="AlphaFoldDB" id="X5MB80"/>
<dbReference type="HOGENOM" id="CLU_046277_2_0_5"/>
<evidence type="ECO:0000313" key="2">
    <source>
        <dbReference type="EMBL" id="CDO61323.1"/>
    </source>
</evidence>
<dbReference type="Gene3D" id="3.40.630.30">
    <property type="match status" value="1"/>
</dbReference>
<protein>
    <submittedName>
        <fullName evidence="2">Mll8447 protein</fullName>
    </submittedName>
</protein>
<feature type="domain" description="BioF2-like acetyltransferase" evidence="1">
    <location>
        <begin position="196"/>
        <end position="342"/>
    </location>
</feature>
<accession>X5MB80</accession>
<evidence type="ECO:0000313" key="3">
    <source>
        <dbReference type="Proteomes" id="UP000032160"/>
    </source>
</evidence>
<gene>
    <name evidence="2" type="ORF">BN1012_Phect3111</name>
</gene>